<dbReference type="InterPro" id="IPR011009">
    <property type="entry name" value="Kinase-like_dom_sf"/>
</dbReference>
<evidence type="ECO:0000256" key="13">
    <source>
        <dbReference type="ARBA" id="ARBA00023015"/>
    </source>
</evidence>
<evidence type="ECO:0000256" key="3">
    <source>
        <dbReference type="ARBA" id="ARBA00012409"/>
    </source>
</evidence>
<evidence type="ECO:0000259" key="22">
    <source>
        <dbReference type="PROSITE" id="PS50011"/>
    </source>
</evidence>
<evidence type="ECO:0000256" key="4">
    <source>
        <dbReference type="ARBA" id="ARBA00012425"/>
    </source>
</evidence>
<accession>J4HXK1</accession>
<dbReference type="InterPro" id="IPR000719">
    <property type="entry name" value="Prot_kinase_dom"/>
</dbReference>
<evidence type="ECO:0000256" key="12">
    <source>
        <dbReference type="ARBA" id="ARBA00022842"/>
    </source>
</evidence>
<dbReference type="FunCoup" id="J4HXK1">
    <property type="interactions" value="748"/>
</dbReference>
<dbReference type="Gene3D" id="3.30.200.20">
    <property type="entry name" value="Phosphorylase Kinase, domain 1"/>
    <property type="match status" value="1"/>
</dbReference>
<evidence type="ECO:0000256" key="6">
    <source>
        <dbReference type="ARBA" id="ARBA00022527"/>
    </source>
</evidence>
<dbReference type="PROSITE" id="PS00108">
    <property type="entry name" value="PROTEIN_KINASE_ST"/>
    <property type="match status" value="1"/>
</dbReference>
<dbReference type="GO" id="GO:0005524">
    <property type="term" value="F:ATP binding"/>
    <property type="evidence" value="ECO:0007669"/>
    <property type="project" value="UniProtKB-KW"/>
</dbReference>
<keyword evidence="11" id="KW-0067">ATP-binding</keyword>
<evidence type="ECO:0000256" key="9">
    <source>
        <dbReference type="ARBA" id="ARBA00022741"/>
    </source>
</evidence>
<dbReference type="Proteomes" id="UP000006352">
    <property type="component" value="Unassembled WGS sequence"/>
</dbReference>
<name>J4HXK1_9APHY</name>
<evidence type="ECO:0000256" key="16">
    <source>
        <dbReference type="ARBA" id="ARBA00023242"/>
    </source>
</evidence>
<evidence type="ECO:0000256" key="10">
    <source>
        <dbReference type="ARBA" id="ARBA00022777"/>
    </source>
</evidence>
<comment type="catalytic activity">
    <reaction evidence="19">
        <text>L-seryl-[protein] + ATP = O-phospho-L-seryl-[protein] + ADP + H(+)</text>
        <dbReference type="Rhea" id="RHEA:17989"/>
        <dbReference type="Rhea" id="RHEA-COMP:9863"/>
        <dbReference type="Rhea" id="RHEA-COMP:11604"/>
        <dbReference type="ChEBI" id="CHEBI:15378"/>
        <dbReference type="ChEBI" id="CHEBI:29999"/>
        <dbReference type="ChEBI" id="CHEBI:30616"/>
        <dbReference type="ChEBI" id="CHEBI:83421"/>
        <dbReference type="ChEBI" id="CHEBI:456216"/>
        <dbReference type="EC" id="2.7.11.22"/>
    </reaction>
</comment>
<evidence type="ECO:0000256" key="7">
    <source>
        <dbReference type="ARBA" id="ARBA00022679"/>
    </source>
</evidence>
<comment type="subcellular location">
    <subcellularLocation>
        <location evidence="1">Nucleus</location>
    </subcellularLocation>
</comment>
<evidence type="ECO:0000256" key="2">
    <source>
        <dbReference type="ARBA" id="ARBA00006485"/>
    </source>
</evidence>
<proteinExistence type="inferred from homology"/>
<dbReference type="PROSITE" id="PS50011">
    <property type="entry name" value="PROTEIN_KINASE_DOM"/>
    <property type="match status" value="1"/>
</dbReference>
<feature type="domain" description="Protein kinase" evidence="22">
    <location>
        <begin position="33"/>
        <end position="341"/>
    </location>
</feature>
<keyword evidence="10" id="KW-0418">Kinase</keyword>
<evidence type="ECO:0000313" key="24">
    <source>
        <dbReference type="Proteomes" id="UP000006352"/>
    </source>
</evidence>
<dbReference type="EC" id="2.7.11.22" evidence="4"/>
<feature type="region of interest" description="Disordered" evidence="21">
    <location>
        <begin position="344"/>
        <end position="386"/>
    </location>
</feature>
<dbReference type="GO" id="GO:0046872">
    <property type="term" value="F:metal ion binding"/>
    <property type="evidence" value="ECO:0007669"/>
    <property type="project" value="UniProtKB-KW"/>
</dbReference>
<dbReference type="GO" id="GO:0008353">
    <property type="term" value="F:RNA polymerase II CTD heptapeptide repeat kinase activity"/>
    <property type="evidence" value="ECO:0007669"/>
    <property type="project" value="UniProtKB-EC"/>
</dbReference>
<keyword evidence="9" id="KW-0547">Nucleotide-binding</keyword>
<dbReference type="InParanoid" id="J4HXK1"/>
<evidence type="ECO:0000256" key="5">
    <source>
        <dbReference type="ARBA" id="ARBA00022491"/>
    </source>
</evidence>
<evidence type="ECO:0000313" key="23">
    <source>
        <dbReference type="EMBL" id="CCM03332.1"/>
    </source>
</evidence>
<keyword evidence="16" id="KW-0539">Nucleus</keyword>
<evidence type="ECO:0000256" key="17">
    <source>
        <dbReference type="ARBA" id="ARBA00041823"/>
    </source>
</evidence>
<keyword evidence="12" id="KW-0460">Magnesium</keyword>
<evidence type="ECO:0000256" key="8">
    <source>
        <dbReference type="ARBA" id="ARBA00022723"/>
    </source>
</evidence>
<dbReference type="GO" id="GO:0016592">
    <property type="term" value="C:mediator complex"/>
    <property type="evidence" value="ECO:0007669"/>
    <property type="project" value="TreeGrafter"/>
</dbReference>
<dbReference type="Gene3D" id="1.10.510.10">
    <property type="entry name" value="Transferase(Phosphotransferase) domain 1"/>
    <property type="match status" value="1"/>
</dbReference>
<dbReference type="RefSeq" id="XP_012182615.1">
    <property type="nucleotide sequence ID" value="XM_012327225.1"/>
</dbReference>
<evidence type="ECO:0000256" key="21">
    <source>
        <dbReference type="SAM" id="MobiDB-lite"/>
    </source>
</evidence>
<dbReference type="InterPro" id="IPR050108">
    <property type="entry name" value="CDK"/>
</dbReference>
<keyword evidence="7" id="KW-0808">Transferase</keyword>
<dbReference type="FunFam" id="1.10.510.10:FF:000408">
    <property type="entry name" value="Serine/threonine-protein kinase SSN3"/>
    <property type="match status" value="1"/>
</dbReference>
<dbReference type="GO" id="GO:0004693">
    <property type="term" value="F:cyclin-dependent protein serine/threonine kinase activity"/>
    <property type="evidence" value="ECO:0007669"/>
    <property type="project" value="UniProtKB-EC"/>
</dbReference>
<keyword evidence="5" id="KW-0678">Repressor</keyword>
<sequence>MLEEGPMATLMNDPMRLYRARRDAERKRVTEKYLIEGFISSGTYGRVYKAKSRDSDGRIHAIKKFKPDKEGDIITYTGISQSAIREIALNREISHENVVALKEVILEDKSIYMVFEYAEHDFLQVIHHHSQTLRTGITLPVLKSLTYQLLNGLLYLHTVHIIHRDLKPANILITASGVVKIGDLGLARLTHQPLQPLFAGDKVVVTIWYRAPELLLGAKHYNKAVDVWAVGCVMAELASLRPIFKGEEAKLDSKKNVPFQKDQLLKIFEVLGTPDEREWPGVKTLPEYQNMKRLDVYKNHLLDWFQSRTRSTEGYELLRLLFAYDPDNRLTAKEALQNKWFHEDPKPTANAFQSLPPHQIPPQRRISHDDAPSMIPLPAASQSQAQSQVQAQIAQVQAQAQAHLSAQLSHSHSGKPGSAASFASLSGGATGIGSGHARKKARIG</sequence>
<dbReference type="EC" id="2.7.11.23" evidence="3"/>
<evidence type="ECO:0000256" key="14">
    <source>
        <dbReference type="ARBA" id="ARBA00023159"/>
    </source>
</evidence>
<evidence type="ECO:0000256" key="15">
    <source>
        <dbReference type="ARBA" id="ARBA00023163"/>
    </source>
</evidence>
<evidence type="ECO:0000256" key="18">
    <source>
        <dbReference type="ARBA" id="ARBA00047811"/>
    </source>
</evidence>
<gene>
    <name evidence="23" type="ORF">FIBRA_05461</name>
</gene>
<dbReference type="GeneID" id="24098243"/>
<comment type="catalytic activity">
    <reaction evidence="20">
        <text>[DNA-directed RNA polymerase] + ATP = phospho-[DNA-directed RNA polymerase] + ADP + H(+)</text>
        <dbReference type="Rhea" id="RHEA:10216"/>
        <dbReference type="Rhea" id="RHEA-COMP:11321"/>
        <dbReference type="Rhea" id="RHEA-COMP:11322"/>
        <dbReference type="ChEBI" id="CHEBI:15378"/>
        <dbReference type="ChEBI" id="CHEBI:30616"/>
        <dbReference type="ChEBI" id="CHEBI:43176"/>
        <dbReference type="ChEBI" id="CHEBI:68546"/>
        <dbReference type="ChEBI" id="CHEBI:456216"/>
        <dbReference type="EC" id="2.7.11.23"/>
    </reaction>
</comment>
<evidence type="ECO:0000256" key="1">
    <source>
        <dbReference type="ARBA" id="ARBA00004123"/>
    </source>
</evidence>
<keyword evidence="14" id="KW-0010">Activator</keyword>
<dbReference type="PANTHER" id="PTHR24056:SF495">
    <property type="entry name" value="CYCLIN-DEPENDENT KINASE 8-RELATED"/>
    <property type="match status" value="1"/>
</dbReference>
<feature type="region of interest" description="Disordered" evidence="21">
    <location>
        <begin position="405"/>
        <end position="444"/>
    </location>
</feature>
<organism evidence="23 24">
    <name type="scientific">Fibroporia radiculosa</name>
    <dbReference type="NCBI Taxonomy" id="599839"/>
    <lineage>
        <taxon>Eukaryota</taxon>
        <taxon>Fungi</taxon>
        <taxon>Dikarya</taxon>
        <taxon>Basidiomycota</taxon>
        <taxon>Agaricomycotina</taxon>
        <taxon>Agaricomycetes</taxon>
        <taxon>Polyporales</taxon>
        <taxon>Fibroporiaceae</taxon>
        <taxon>Fibroporia</taxon>
    </lineage>
</organism>
<dbReference type="AlphaFoldDB" id="J4HXK1"/>
<evidence type="ECO:0000256" key="20">
    <source>
        <dbReference type="ARBA" id="ARBA00049280"/>
    </source>
</evidence>
<keyword evidence="15" id="KW-0804">Transcription</keyword>
<dbReference type="OrthoDB" id="6284126at2759"/>
<dbReference type="STRING" id="599839.J4HXK1"/>
<dbReference type="HOGENOM" id="CLU_000288_181_6_1"/>
<dbReference type="InterPro" id="IPR008271">
    <property type="entry name" value="Ser/Thr_kinase_AS"/>
</dbReference>
<keyword evidence="13" id="KW-0805">Transcription regulation</keyword>
<feature type="compositionally biased region" description="Low complexity" evidence="21">
    <location>
        <begin position="405"/>
        <end position="427"/>
    </location>
</feature>
<dbReference type="SUPFAM" id="SSF56112">
    <property type="entry name" value="Protein kinase-like (PK-like)"/>
    <property type="match status" value="1"/>
</dbReference>
<dbReference type="Pfam" id="PF00069">
    <property type="entry name" value="Pkinase"/>
    <property type="match status" value="1"/>
</dbReference>
<dbReference type="PANTHER" id="PTHR24056">
    <property type="entry name" value="CELL DIVISION PROTEIN KINASE"/>
    <property type="match status" value="1"/>
</dbReference>
<evidence type="ECO:0000256" key="11">
    <source>
        <dbReference type="ARBA" id="ARBA00022840"/>
    </source>
</evidence>
<keyword evidence="8" id="KW-0479">Metal-binding</keyword>
<evidence type="ECO:0000256" key="19">
    <source>
        <dbReference type="ARBA" id="ARBA00048367"/>
    </source>
</evidence>
<dbReference type="EMBL" id="HE797110">
    <property type="protein sequence ID" value="CCM03332.1"/>
    <property type="molecule type" value="Genomic_DNA"/>
</dbReference>
<keyword evidence="6" id="KW-0723">Serine/threonine-protein kinase</keyword>
<protein>
    <recommendedName>
        <fullName evidence="17">Cyclin-dependent kinase 8</fullName>
        <ecNumber evidence="4">2.7.11.22</ecNumber>
        <ecNumber evidence="3">2.7.11.23</ecNumber>
    </recommendedName>
</protein>
<comment type="similarity">
    <text evidence="2">Belongs to the protein kinase superfamily. CMGC Ser/Thr protein kinase family. CDC2/CDKX subfamily.</text>
</comment>
<keyword evidence="24" id="KW-1185">Reference proteome</keyword>
<reference evidence="23 24" key="1">
    <citation type="journal article" date="2012" name="Appl. Environ. Microbiol.">
        <title>Short-read sequencing for genomic analysis of the brown rot fungus Fibroporia radiculosa.</title>
        <authorList>
            <person name="Tang J.D."/>
            <person name="Perkins A.D."/>
            <person name="Sonstegard T.S."/>
            <person name="Schroeder S.G."/>
            <person name="Burgess S.C."/>
            <person name="Diehl S.V."/>
        </authorList>
    </citation>
    <scope>NUCLEOTIDE SEQUENCE [LARGE SCALE GENOMIC DNA]</scope>
    <source>
        <strain evidence="23 24">TFFH 294</strain>
    </source>
</reference>
<dbReference type="CDD" id="cd07842">
    <property type="entry name" value="STKc_CDK8_like"/>
    <property type="match status" value="1"/>
</dbReference>
<dbReference type="SMART" id="SM00220">
    <property type="entry name" value="S_TKc"/>
    <property type="match status" value="1"/>
</dbReference>
<comment type="catalytic activity">
    <reaction evidence="18">
        <text>L-threonyl-[protein] + ATP = O-phospho-L-threonyl-[protein] + ADP + H(+)</text>
        <dbReference type="Rhea" id="RHEA:46608"/>
        <dbReference type="Rhea" id="RHEA-COMP:11060"/>
        <dbReference type="Rhea" id="RHEA-COMP:11605"/>
        <dbReference type="ChEBI" id="CHEBI:15378"/>
        <dbReference type="ChEBI" id="CHEBI:30013"/>
        <dbReference type="ChEBI" id="CHEBI:30616"/>
        <dbReference type="ChEBI" id="CHEBI:61977"/>
        <dbReference type="ChEBI" id="CHEBI:456216"/>
        <dbReference type="EC" id="2.7.11.22"/>
    </reaction>
</comment>